<dbReference type="HAMAP" id="MF_00065">
    <property type="entry name" value="Adenylyl_sulf_kinase"/>
    <property type="match status" value="1"/>
</dbReference>
<dbReference type="NCBIfam" id="NF003013">
    <property type="entry name" value="PRK03846.1"/>
    <property type="match status" value="1"/>
</dbReference>
<evidence type="ECO:0000256" key="3">
    <source>
        <dbReference type="ARBA" id="ARBA00007008"/>
    </source>
</evidence>
<dbReference type="SUPFAM" id="SSF52540">
    <property type="entry name" value="P-loop containing nucleoside triphosphate hydrolases"/>
    <property type="match status" value="1"/>
</dbReference>
<evidence type="ECO:0000256" key="13">
    <source>
        <dbReference type="SAM" id="MobiDB-lite"/>
    </source>
</evidence>
<feature type="region of interest" description="Disordered" evidence="13">
    <location>
        <begin position="75"/>
        <end position="142"/>
    </location>
</feature>
<reference evidence="15" key="1">
    <citation type="submission" date="2023-03" db="EMBL/GenBank/DDBJ databases">
        <title>Mating type loci evolution in Malassezia.</title>
        <authorList>
            <person name="Coelho M.A."/>
        </authorList>
    </citation>
    <scope>NUCLEOTIDE SEQUENCE</scope>
    <source>
        <strain evidence="15">CBS 10434</strain>
    </source>
</reference>
<evidence type="ECO:0000256" key="6">
    <source>
        <dbReference type="ARBA" id="ARBA00022679"/>
    </source>
</evidence>
<comment type="similarity">
    <text evidence="3">Belongs to the APS kinase family.</text>
</comment>
<evidence type="ECO:0000256" key="12">
    <source>
        <dbReference type="ARBA" id="ARBA00031464"/>
    </source>
</evidence>
<dbReference type="PANTHER" id="PTHR11055">
    <property type="entry name" value="BIFUNCTIONAL 3'-PHOSPHOADENOSINE 5'-PHOSPHOSULFATE SYNTHASE"/>
    <property type="match status" value="1"/>
</dbReference>
<comment type="catalytic activity">
    <reaction evidence="1">
        <text>adenosine 5'-phosphosulfate + ATP = 3'-phosphoadenylyl sulfate + ADP + H(+)</text>
        <dbReference type="Rhea" id="RHEA:24152"/>
        <dbReference type="ChEBI" id="CHEBI:15378"/>
        <dbReference type="ChEBI" id="CHEBI:30616"/>
        <dbReference type="ChEBI" id="CHEBI:58243"/>
        <dbReference type="ChEBI" id="CHEBI:58339"/>
        <dbReference type="ChEBI" id="CHEBI:456216"/>
        <dbReference type="EC" id="2.7.1.25"/>
    </reaction>
</comment>
<feature type="domain" description="APS kinase" evidence="14">
    <location>
        <begin position="376"/>
        <end position="530"/>
    </location>
</feature>
<evidence type="ECO:0000256" key="1">
    <source>
        <dbReference type="ARBA" id="ARBA00001823"/>
    </source>
</evidence>
<dbReference type="Gene3D" id="3.40.50.300">
    <property type="entry name" value="P-loop containing nucleotide triphosphate hydrolases"/>
    <property type="match status" value="1"/>
</dbReference>
<evidence type="ECO:0000256" key="11">
    <source>
        <dbReference type="ARBA" id="ARBA00029724"/>
    </source>
</evidence>
<dbReference type="GO" id="GO:0004020">
    <property type="term" value="F:adenylylsulfate kinase activity"/>
    <property type="evidence" value="ECO:0007669"/>
    <property type="project" value="UniProtKB-EC"/>
</dbReference>
<dbReference type="CDD" id="cd02027">
    <property type="entry name" value="APSK"/>
    <property type="match status" value="1"/>
</dbReference>
<evidence type="ECO:0000256" key="8">
    <source>
        <dbReference type="ARBA" id="ARBA00022777"/>
    </source>
</evidence>
<keyword evidence="9" id="KW-0067">ATP-binding</keyword>
<dbReference type="AlphaFoldDB" id="A0AAF0E5R3"/>
<keyword evidence="7" id="KW-0547">Nucleotide-binding</keyword>
<evidence type="ECO:0000256" key="2">
    <source>
        <dbReference type="ARBA" id="ARBA00004806"/>
    </source>
</evidence>
<protein>
    <recommendedName>
        <fullName evidence="5">Adenylyl-sulfate kinase</fullName>
        <ecNumber evidence="4">2.7.1.25</ecNumber>
    </recommendedName>
    <alternativeName>
        <fullName evidence="12">ATP adenosine-5'-phosphosulfate 3'-phosphotransferase</fullName>
    </alternativeName>
    <alternativeName>
        <fullName evidence="11">Adenosine-5'-phosphosulfate kinase</fullName>
    </alternativeName>
</protein>
<dbReference type="NCBIfam" id="TIGR00455">
    <property type="entry name" value="apsK"/>
    <property type="match status" value="1"/>
</dbReference>
<dbReference type="Pfam" id="PF01583">
    <property type="entry name" value="APS_kinase"/>
    <property type="match status" value="1"/>
</dbReference>
<evidence type="ECO:0000256" key="9">
    <source>
        <dbReference type="ARBA" id="ARBA00022840"/>
    </source>
</evidence>
<dbReference type="GO" id="GO:0019344">
    <property type="term" value="P:cysteine biosynthetic process"/>
    <property type="evidence" value="ECO:0007669"/>
    <property type="project" value="UniProtKB-KW"/>
</dbReference>
<evidence type="ECO:0000313" key="16">
    <source>
        <dbReference type="Proteomes" id="UP001220961"/>
    </source>
</evidence>
<sequence>MTETQQVLEEVRVDLDEALRLFSEKKYEEAAELLGDSLEVLRSEFGEEASELAPILHQYGKALLENAVASSNVLGGGGVSEEQEDEYEPAGAPKDSACFSFGGDAEEDEAEPASQMPLKRKAPEAVNAPSKDEDEGSGDDDDMGVAFTVLDFARVLYERILHGSGSDTIGSSKGKGTAVAELKLITGEKWDKDAIVMDLAEVRNDLGDIGLETDVKQRESSFEHIHQAANVLKRRLVELERVSEETNHGTERDPLFNMDSDQITRETKDVKEMLIDLETKLEEMKANPITALKEDGKPVNQVLEDALKDAFLGAAASSIADKSSLKSDQPVNDLSARVKRKKQPPSFRTSIIMATNITFHPGNVTYDERSSLLNQKGVTIWLTGLSASGKSTIATALEQHLLHLKKSAFRLDGDNIRFGLNKDLGFSPKDREENIRRISEVALLFASSTAITITSFISPYKADRNFARELHAKHDPALPFVEVFVDASIEECEKRDPKGLYKKAKAGEIKEFTGISAPYEAPEQPEIHIDADKWSIEQSVQHIVEYLQNKGYL</sequence>
<dbReference type="EMBL" id="CP119910">
    <property type="protein sequence ID" value="WFD19438.1"/>
    <property type="molecule type" value="Genomic_DNA"/>
</dbReference>
<dbReference type="FunFam" id="3.40.50.300:FF:000212">
    <property type="entry name" value="Adenylyl-sulfate kinase"/>
    <property type="match status" value="1"/>
</dbReference>
<dbReference type="EC" id="2.7.1.25" evidence="4"/>
<evidence type="ECO:0000256" key="5">
    <source>
        <dbReference type="ARBA" id="ARBA00018163"/>
    </source>
</evidence>
<keyword evidence="16" id="KW-1185">Reference proteome</keyword>
<feature type="compositionally biased region" description="Acidic residues" evidence="13">
    <location>
        <begin position="132"/>
        <end position="142"/>
    </location>
</feature>
<evidence type="ECO:0000313" key="15">
    <source>
        <dbReference type="EMBL" id="WFD19438.1"/>
    </source>
</evidence>
<dbReference type="InterPro" id="IPR027417">
    <property type="entry name" value="P-loop_NTPase"/>
</dbReference>
<dbReference type="PANTHER" id="PTHR11055:SF1">
    <property type="entry name" value="PAPS SYNTHETASE, ISOFORM D"/>
    <property type="match status" value="1"/>
</dbReference>
<gene>
    <name evidence="15" type="primary">MET14</name>
    <name evidence="15" type="ORF">MCAP1_001668</name>
</gene>
<keyword evidence="6 15" id="KW-0808">Transferase</keyword>
<name>A0AAF0E5R3_9BASI</name>
<dbReference type="GO" id="GO:0005524">
    <property type="term" value="F:ATP binding"/>
    <property type="evidence" value="ECO:0007669"/>
    <property type="project" value="UniProtKB-KW"/>
</dbReference>
<evidence type="ECO:0000259" key="14">
    <source>
        <dbReference type="Pfam" id="PF01583"/>
    </source>
</evidence>
<dbReference type="Proteomes" id="UP001220961">
    <property type="component" value="Chromosome 3"/>
</dbReference>
<dbReference type="InterPro" id="IPR059117">
    <property type="entry name" value="APS_kinase_dom"/>
</dbReference>
<organism evidence="15 16">
    <name type="scientific">Malassezia caprae</name>
    <dbReference type="NCBI Taxonomy" id="1381934"/>
    <lineage>
        <taxon>Eukaryota</taxon>
        <taxon>Fungi</taxon>
        <taxon>Dikarya</taxon>
        <taxon>Basidiomycota</taxon>
        <taxon>Ustilaginomycotina</taxon>
        <taxon>Malasseziomycetes</taxon>
        <taxon>Malasseziales</taxon>
        <taxon>Malasseziaceae</taxon>
        <taxon>Malassezia</taxon>
    </lineage>
</organism>
<dbReference type="GO" id="GO:0000103">
    <property type="term" value="P:sulfate assimilation"/>
    <property type="evidence" value="ECO:0007669"/>
    <property type="project" value="InterPro"/>
</dbReference>
<comment type="pathway">
    <text evidence="2">Sulfur metabolism; hydrogen sulfide biosynthesis; sulfite from sulfate: step 2/3.</text>
</comment>
<evidence type="ECO:0000256" key="7">
    <source>
        <dbReference type="ARBA" id="ARBA00022741"/>
    </source>
</evidence>
<accession>A0AAF0E5R3</accession>
<evidence type="ECO:0000256" key="4">
    <source>
        <dbReference type="ARBA" id="ARBA00012121"/>
    </source>
</evidence>
<evidence type="ECO:0000256" key="10">
    <source>
        <dbReference type="ARBA" id="ARBA00023192"/>
    </source>
</evidence>
<keyword evidence="10" id="KW-0028">Amino-acid biosynthesis</keyword>
<keyword evidence="8 15" id="KW-0418">Kinase</keyword>
<keyword evidence="10" id="KW-0198">Cysteine biosynthesis</keyword>
<dbReference type="InterPro" id="IPR002891">
    <property type="entry name" value="APS"/>
</dbReference>
<proteinExistence type="inferred from homology"/>